<gene>
    <name evidence="10" type="ORF">L0U88_04150</name>
</gene>
<evidence type="ECO:0000313" key="10">
    <source>
        <dbReference type="EMBL" id="MCF1713820.1"/>
    </source>
</evidence>
<dbReference type="PROSITE" id="PS52035">
    <property type="entry name" value="PEPTIDASE_M14"/>
    <property type="match status" value="1"/>
</dbReference>
<keyword evidence="4" id="KW-0378">Hydrolase</keyword>
<name>A0ABS9BEU7_9BACT</name>
<dbReference type="SUPFAM" id="SSF52317">
    <property type="entry name" value="Class I glutamine amidotransferase-like"/>
    <property type="match status" value="1"/>
</dbReference>
<evidence type="ECO:0000256" key="8">
    <source>
        <dbReference type="SAM" id="SignalP"/>
    </source>
</evidence>
<comment type="similarity">
    <text evidence="2 7">Belongs to the peptidase M14 family.</text>
</comment>
<dbReference type="RefSeq" id="WP_234864347.1">
    <property type="nucleotide sequence ID" value="NZ_JAKEVY010000001.1"/>
</dbReference>
<dbReference type="InterPro" id="IPR029062">
    <property type="entry name" value="Class_I_gatase-like"/>
</dbReference>
<keyword evidence="3" id="KW-0645">Protease</keyword>
<evidence type="ECO:0000256" key="1">
    <source>
        <dbReference type="ARBA" id="ARBA00001947"/>
    </source>
</evidence>
<evidence type="ECO:0000256" key="4">
    <source>
        <dbReference type="ARBA" id="ARBA00022801"/>
    </source>
</evidence>
<keyword evidence="11" id="KW-1185">Reference proteome</keyword>
<dbReference type="Proteomes" id="UP001200145">
    <property type="component" value="Unassembled WGS sequence"/>
</dbReference>
<evidence type="ECO:0000256" key="3">
    <source>
        <dbReference type="ARBA" id="ARBA00022670"/>
    </source>
</evidence>
<reference evidence="10 11" key="1">
    <citation type="submission" date="2022-01" db="EMBL/GenBank/DDBJ databases">
        <title>Flavihumibacter sp. nov., isolated from sediment of a river.</title>
        <authorList>
            <person name="Liu H."/>
        </authorList>
    </citation>
    <scope>NUCLEOTIDE SEQUENCE [LARGE SCALE GENOMIC DNA]</scope>
    <source>
        <strain evidence="10 11">RY-1</strain>
    </source>
</reference>
<dbReference type="PANTHER" id="PTHR11705:SF143">
    <property type="entry name" value="SLL0236 PROTEIN"/>
    <property type="match status" value="1"/>
</dbReference>
<dbReference type="InterPro" id="IPR000834">
    <property type="entry name" value="Peptidase_M14"/>
</dbReference>
<comment type="cofactor">
    <cofactor evidence="1">
        <name>Zn(2+)</name>
        <dbReference type="ChEBI" id="CHEBI:29105"/>
    </cofactor>
</comment>
<feature type="signal peptide" evidence="8">
    <location>
        <begin position="1"/>
        <end position="19"/>
    </location>
</feature>
<dbReference type="EMBL" id="JAKEVY010000001">
    <property type="protein sequence ID" value="MCF1713820.1"/>
    <property type="molecule type" value="Genomic_DNA"/>
</dbReference>
<dbReference type="PANTHER" id="PTHR11705">
    <property type="entry name" value="PROTEASE FAMILY M14 CARBOXYPEPTIDASE A,B"/>
    <property type="match status" value="1"/>
</dbReference>
<comment type="caution">
    <text evidence="10">The sequence shown here is derived from an EMBL/GenBank/DDBJ whole genome shotgun (WGS) entry which is preliminary data.</text>
</comment>
<evidence type="ECO:0000259" key="9">
    <source>
        <dbReference type="PROSITE" id="PS52035"/>
    </source>
</evidence>
<keyword evidence="8" id="KW-0732">Signal</keyword>
<evidence type="ECO:0000256" key="7">
    <source>
        <dbReference type="PROSITE-ProRule" id="PRU01379"/>
    </source>
</evidence>
<feature type="chain" id="PRO_5046823869" evidence="8">
    <location>
        <begin position="20"/>
        <end position="835"/>
    </location>
</feature>
<evidence type="ECO:0000256" key="6">
    <source>
        <dbReference type="ARBA" id="ARBA00023049"/>
    </source>
</evidence>
<feature type="domain" description="Peptidase M14" evidence="9">
    <location>
        <begin position="35"/>
        <end position="365"/>
    </location>
</feature>
<evidence type="ECO:0000256" key="2">
    <source>
        <dbReference type="ARBA" id="ARBA00005988"/>
    </source>
</evidence>
<comment type="caution">
    <text evidence="7">Lacks conserved residue(s) required for the propagation of feature annotation.</text>
</comment>
<dbReference type="Gene3D" id="3.40.630.10">
    <property type="entry name" value="Zn peptidases"/>
    <property type="match status" value="1"/>
</dbReference>
<proteinExistence type="inferred from homology"/>
<dbReference type="SMART" id="SM00631">
    <property type="entry name" value="Zn_pept"/>
    <property type="match status" value="1"/>
</dbReference>
<organism evidence="10 11">
    <name type="scientific">Flavihumibacter fluminis</name>
    <dbReference type="NCBI Taxonomy" id="2909236"/>
    <lineage>
        <taxon>Bacteria</taxon>
        <taxon>Pseudomonadati</taxon>
        <taxon>Bacteroidota</taxon>
        <taxon>Chitinophagia</taxon>
        <taxon>Chitinophagales</taxon>
        <taxon>Chitinophagaceae</taxon>
        <taxon>Flavihumibacter</taxon>
    </lineage>
</organism>
<evidence type="ECO:0000313" key="11">
    <source>
        <dbReference type="Proteomes" id="UP001200145"/>
    </source>
</evidence>
<keyword evidence="6" id="KW-0482">Metalloprotease</keyword>
<keyword evidence="5" id="KW-0862">Zinc</keyword>
<dbReference type="SUPFAM" id="SSF53187">
    <property type="entry name" value="Zn-dependent exopeptidases"/>
    <property type="match status" value="1"/>
</dbReference>
<accession>A0ABS9BEU7</accession>
<evidence type="ECO:0000256" key="5">
    <source>
        <dbReference type="ARBA" id="ARBA00022833"/>
    </source>
</evidence>
<dbReference type="Pfam" id="PF00246">
    <property type="entry name" value="Peptidase_M14"/>
    <property type="match status" value="1"/>
</dbReference>
<dbReference type="CDD" id="cd06238">
    <property type="entry name" value="M14-like"/>
    <property type="match status" value="1"/>
</dbReference>
<sequence>MRRLICLAGVLLVVSGTHAQLKSPEAFLGYKVGTHYTPHYRIVQYFQHLAKEAPQQLKLEQYGETNEGRPLLLATIASAQNMSNIEAIRTNNLRLVNAARDKAAPNENAPAIVWLSYNVHGNETSSSEAAMLTAYELVNPSNTRSQQWLQNTVVLIDPCLNPDGRDRYVNWYTTVIGQTINPEPIAREHREPWPGGRSNHYNFDLNRDWAWQTQKESQHRLKVYNTWLPQVHVDFHEQGFNEPYYFAPAAEPFHEVITPWQREFQTMIGKNHARYFDKEGWLYFTKERFDLFYPSYGDTYPTYHGAIGMTYEQGGIRAGLGIINEDGDTLTLVDRVQHHYTTGISTVEITSRHAARVVKEFRNYFTNVLAKPAGEFKSWVIKNDGTDRVSRLTSLLDKNLVDWSYASSASYSGLNYFTGKSESFKAEPGDIVINLNQPKGNFVKVLFERNSAITDSATYDITAWSMPYVYGLKAYGVANLITATTKTPPALQDIALDPNAYAYAIKWDGLNSAKFLAAALKKSLKVRFAQQPFQSGNQSFEKGSLLVTKAANSGKDLLKEVQQIAAVTKSQVYSIPSGFVDKGYDFGSSNVRIINAPKVALLAGENISSLGFGELWHFFDTQLKYPVTVMSANDFIREGMNTYDVLILADGSYDFFNKKEINEDLKAWVRRGGKIIALENAVAQMARADWGIKMKDGEDKKSEGKSDYSVLKKFENRERDWLKNSMPGSIFRLELDNSHPLGFGYPDYYYSLKQDGNLYEFFKEEGWNVGVIKRDNYISGFAGSDIRPKLNDALLIGAQDMGRGQVIYFADNPIFRSFWENGKLLLCNALFLTGQ</sequence>
<protein>
    <submittedName>
        <fullName evidence="10">M14 family metallopeptidase</fullName>
    </submittedName>
</protein>